<evidence type="ECO:0000313" key="1">
    <source>
        <dbReference type="EMBL" id="CAD9769372.1"/>
    </source>
</evidence>
<dbReference type="EMBL" id="HBHP01021448">
    <property type="protein sequence ID" value="CAD9769372.1"/>
    <property type="molecule type" value="Transcribed_RNA"/>
</dbReference>
<reference evidence="1" key="1">
    <citation type="submission" date="2021-01" db="EMBL/GenBank/DDBJ databases">
        <authorList>
            <person name="Corre E."/>
            <person name="Pelletier E."/>
            <person name="Niang G."/>
            <person name="Scheremetjew M."/>
            <person name="Finn R."/>
            <person name="Kale V."/>
            <person name="Holt S."/>
            <person name="Cochrane G."/>
            <person name="Meng A."/>
            <person name="Brown T."/>
            <person name="Cohen L."/>
        </authorList>
    </citation>
    <scope>NUCLEOTIDE SEQUENCE</scope>
    <source>
        <strain evidence="1">CCMP622</strain>
    </source>
</reference>
<name>A0A7S2TTQ9_9EUKA</name>
<protein>
    <submittedName>
        <fullName evidence="1">Uncharacterized protein</fullName>
    </submittedName>
</protein>
<gene>
    <name evidence="1" type="ORF">LSP00402_LOCUS13354</name>
</gene>
<dbReference type="InterPro" id="IPR029058">
    <property type="entry name" value="AB_hydrolase_fold"/>
</dbReference>
<accession>A0A7S2TTQ9</accession>
<sequence>MDGAGECLQWLFEGKLANPLVWDAWYQTHLPTDWLSQYHQHARVEISSTTEAYPHPMQFYIYVPRKCRKGFRCRVHVQMYGCGDAPSNPMSKMPVPYSVDTMYAREDSRLLTSNYHVWAASNDIVVIYPIHPLNPYRDTHRATWGEVGSKHCWDSYGEGGDDYATQAGEQMRQIRRAIALVKGEQG</sequence>
<dbReference type="AlphaFoldDB" id="A0A7S2TTQ9"/>
<proteinExistence type="predicted"/>
<organism evidence="1">
    <name type="scientific">Lotharella oceanica</name>
    <dbReference type="NCBI Taxonomy" id="641309"/>
    <lineage>
        <taxon>Eukaryota</taxon>
        <taxon>Sar</taxon>
        <taxon>Rhizaria</taxon>
        <taxon>Cercozoa</taxon>
        <taxon>Chlorarachniophyceae</taxon>
        <taxon>Lotharella</taxon>
    </lineage>
</organism>
<dbReference type="SUPFAM" id="SSF53474">
    <property type="entry name" value="alpha/beta-Hydrolases"/>
    <property type="match status" value="1"/>
</dbReference>